<keyword evidence="5" id="KW-1185">Reference proteome</keyword>
<organism evidence="4 5">
    <name type="scientific">Lysobacter soyae</name>
    <dbReference type="NCBI Taxonomy" id="2764185"/>
    <lineage>
        <taxon>Bacteria</taxon>
        <taxon>Pseudomonadati</taxon>
        <taxon>Pseudomonadota</taxon>
        <taxon>Gammaproteobacteria</taxon>
        <taxon>Lysobacterales</taxon>
        <taxon>Lysobacteraceae</taxon>
        <taxon>Lysobacter</taxon>
    </lineage>
</organism>
<feature type="chain" id="PRO_5046878013" evidence="3">
    <location>
        <begin position="22"/>
        <end position="555"/>
    </location>
</feature>
<reference evidence="4 5" key="1">
    <citation type="submission" date="2021-08" db="EMBL/GenBank/DDBJ databases">
        <title>Lysobacter sp. strain CJ11 Genome sequencing and assembly.</title>
        <authorList>
            <person name="Kim I."/>
        </authorList>
    </citation>
    <scope>NUCLEOTIDE SEQUENCE [LARGE SCALE GENOMIC DNA]</scope>
    <source>
        <strain evidence="4 5">CJ11</strain>
    </source>
</reference>
<evidence type="ECO:0000256" key="1">
    <source>
        <dbReference type="SAM" id="MobiDB-lite"/>
    </source>
</evidence>
<gene>
    <name evidence="4" type="ORF">H8L67_02415</name>
</gene>
<feature type="region of interest" description="Disordered" evidence="1">
    <location>
        <begin position="435"/>
        <end position="459"/>
    </location>
</feature>
<keyword evidence="3" id="KW-0732">Signal</keyword>
<dbReference type="RefSeq" id="WP_220380201.1">
    <property type="nucleotide sequence ID" value="NZ_CP080544.1"/>
</dbReference>
<dbReference type="PANTHER" id="PTHR40940">
    <property type="entry name" value="PROTEIN BATD-RELATED"/>
    <property type="match status" value="1"/>
</dbReference>
<dbReference type="EMBL" id="CP080544">
    <property type="protein sequence ID" value="QYR53385.1"/>
    <property type="molecule type" value="Genomic_DNA"/>
</dbReference>
<evidence type="ECO:0000313" key="5">
    <source>
        <dbReference type="Proteomes" id="UP000824755"/>
    </source>
</evidence>
<feature type="transmembrane region" description="Helical" evidence="2">
    <location>
        <begin position="410"/>
        <end position="431"/>
    </location>
</feature>
<evidence type="ECO:0000313" key="4">
    <source>
        <dbReference type="EMBL" id="QYR53385.1"/>
    </source>
</evidence>
<dbReference type="PANTHER" id="PTHR40940:SF1">
    <property type="entry name" value="PROTEIN BATD"/>
    <property type="match status" value="1"/>
</dbReference>
<dbReference type="Pfam" id="PF13584">
    <property type="entry name" value="BatD"/>
    <property type="match status" value="1"/>
</dbReference>
<evidence type="ECO:0000256" key="3">
    <source>
        <dbReference type="SAM" id="SignalP"/>
    </source>
</evidence>
<dbReference type="Proteomes" id="UP000824755">
    <property type="component" value="Chromosome"/>
</dbReference>
<dbReference type="InterPro" id="IPR025738">
    <property type="entry name" value="BatD"/>
</dbReference>
<evidence type="ECO:0000256" key="2">
    <source>
        <dbReference type="SAM" id="Phobius"/>
    </source>
</evidence>
<keyword evidence="2" id="KW-0812">Transmembrane</keyword>
<keyword evidence="2" id="KW-0472">Membrane</keyword>
<protein>
    <submittedName>
        <fullName evidence="4">BatD family protein</fullName>
    </submittedName>
</protein>
<proteinExistence type="predicted"/>
<accession>A0ABX8WRB8</accession>
<keyword evidence="2" id="KW-1133">Transmembrane helix</keyword>
<name>A0ABX8WRB8_9GAMM</name>
<sequence length="555" mass="59396">MKRLCALVCLVAGLSSPMLLADTRASVNRTSIHADESVRLVIETDARQAPDETAFARDFVITARSTGRSVSYAGGRMRLSTRYEYELSPRREGRIVIPSLRVGNDNTSVLVVDVLSGSTSNGRSPNDSAASSTQDVFIRTTVDSRQPFVQQGVLMTVRFYVGRSMIDAALDQPSIDGASMQQVASDVQTSENLGGRNFQVVTRQYWVVPDRPGRLRIPGARLVGTTAGGFFDEAFGDGLERVNAVADTLVLDVQPQPADAPADWLPIRHLGLRYLTLPNSEVGAEKPGRVVIEMVADGAMPADLPSLDLDANNAAQVYPEPAESKFAIRNGRMITTVTRAFSVLPTQAGDIRLTVPPIDWWNTAERRHESAALAPQVLRVSGDATFSADGNKTTAAGKNVDAPRPVLRQVVIGSLMAVVLAALAIAAWIGIKRRSKTPPPTRSGRGHSLPAGAPVDQMKPEPLSVALSSGQLPRIAAALCALSEPPTTRLEVIPARLANAQQQEAVNALEAALWGGADVEKALGLLRSAFSTKPEWVKGLPERDDTGLPPLYPTA</sequence>
<feature type="signal peptide" evidence="3">
    <location>
        <begin position="1"/>
        <end position="21"/>
    </location>
</feature>